<dbReference type="Gene3D" id="3.40.50.1820">
    <property type="entry name" value="alpha/beta hydrolase"/>
    <property type="match status" value="1"/>
</dbReference>
<dbReference type="InterPro" id="IPR000383">
    <property type="entry name" value="Xaa-Pro-like_dom"/>
</dbReference>
<dbReference type="PANTHER" id="PTHR43265">
    <property type="entry name" value="ESTERASE ESTD"/>
    <property type="match status" value="1"/>
</dbReference>
<gene>
    <name evidence="2" type="ORF">FA048_17690</name>
</gene>
<dbReference type="PANTHER" id="PTHR43265:SF1">
    <property type="entry name" value="ESTERASE ESTD"/>
    <property type="match status" value="1"/>
</dbReference>
<dbReference type="Pfam" id="PF02129">
    <property type="entry name" value="Peptidase_S15"/>
    <property type="match status" value="1"/>
</dbReference>
<accession>A0A4U1CER8</accession>
<sequence>MFYKYLFVLVFFVTEISSAQLKSIQRNELYQYEGTYDFGNGQRITLGIFDELNQSLVYLDLKTLKIGVLIPVSSNTFRDMNDSTKTFAFTSKNSQIDGLEIVEHTIRSSGKRVAPHQVESISFQSGKNIIKGDLYLPQGEGKHPVVVFAHGSGPSTRGVGFFTTFFLQLGIGVLTFDKQGAGESTGDWETASFDELANDLVAGVKFLNGQKNINQKKIGIMGNSQGGWTGSMAASKIKDLAFMVMRVGSGENVRQTISHEYKGSLIADGFDPAAIQEIMKMYHDNWELAANGKTWQEGNQQITSYKHKDWFKKVYPTERTPTESALKWWAWLNKNLGYDSFTYLKTIQSPTLWLMGEKDWNINSQKSYPKIKSALQLAHNNDFTVSIVPNMAHNGMVAKSGYYNEPLSFEYAAGFWDRLEKWLIDRKIGKR</sequence>
<evidence type="ECO:0000259" key="1">
    <source>
        <dbReference type="Pfam" id="PF02129"/>
    </source>
</evidence>
<name>A0A4U1CER8_9SPHI</name>
<dbReference type="Proteomes" id="UP000309488">
    <property type="component" value="Unassembled WGS sequence"/>
</dbReference>
<dbReference type="GO" id="GO:0052689">
    <property type="term" value="F:carboxylic ester hydrolase activity"/>
    <property type="evidence" value="ECO:0007669"/>
    <property type="project" value="TreeGrafter"/>
</dbReference>
<keyword evidence="2" id="KW-0378">Hydrolase</keyword>
<organism evidence="2 3">
    <name type="scientific">Pedobacter polaris</name>
    <dbReference type="NCBI Taxonomy" id="2571273"/>
    <lineage>
        <taxon>Bacteria</taxon>
        <taxon>Pseudomonadati</taxon>
        <taxon>Bacteroidota</taxon>
        <taxon>Sphingobacteriia</taxon>
        <taxon>Sphingobacteriales</taxon>
        <taxon>Sphingobacteriaceae</taxon>
        <taxon>Pedobacter</taxon>
    </lineage>
</organism>
<evidence type="ECO:0000313" key="3">
    <source>
        <dbReference type="Proteomes" id="UP000309488"/>
    </source>
</evidence>
<dbReference type="InterPro" id="IPR029058">
    <property type="entry name" value="AB_hydrolase_fold"/>
</dbReference>
<dbReference type="OrthoDB" id="9809549at2"/>
<dbReference type="EMBL" id="SWBR01000005">
    <property type="protein sequence ID" value="TKC05556.1"/>
    <property type="molecule type" value="Genomic_DNA"/>
</dbReference>
<dbReference type="RefSeq" id="WP_136843612.1">
    <property type="nucleotide sequence ID" value="NZ_SWBR01000005.1"/>
</dbReference>
<dbReference type="InterPro" id="IPR053145">
    <property type="entry name" value="AB_hydrolase_Est10"/>
</dbReference>
<keyword evidence="3" id="KW-1185">Reference proteome</keyword>
<reference evidence="2 3" key="1">
    <citation type="submission" date="2019-04" db="EMBL/GenBank/DDBJ databases">
        <title>Pedobacter sp. RP-3-22 sp. nov., isolated from Arctic soil.</title>
        <authorList>
            <person name="Dahal R.H."/>
            <person name="Kim D.-U."/>
        </authorList>
    </citation>
    <scope>NUCLEOTIDE SEQUENCE [LARGE SCALE GENOMIC DNA]</scope>
    <source>
        <strain evidence="2 3">RP-3-22</strain>
    </source>
</reference>
<dbReference type="SUPFAM" id="SSF53474">
    <property type="entry name" value="alpha/beta-Hydrolases"/>
    <property type="match status" value="1"/>
</dbReference>
<feature type="domain" description="Xaa-Pro dipeptidyl-peptidase-like" evidence="1">
    <location>
        <begin position="130"/>
        <end position="365"/>
    </location>
</feature>
<dbReference type="AlphaFoldDB" id="A0A4U1CER8"/>
<protein>
    <submittedName>
        <fullName evidence="2">Alpha/beta fold hydrolase</fullName>
    </submittedName>
</protein>
<evidence type="ECO:0000313" key="2">
    <source>
        <dbReference type="EMBL" id="TKC05556.1"/>
    </source>
</evidence>
<comment type="caution">
    <text evidence="2">The sequence shown here is derived from an EMBL/GenBank/DDBJ whole genome shotgun (WGS) entry which is preliminary data.</text>
</comment>
<proteinExistence type="predicted"/>